<dbReference type="GO" id="GO:0140825">
    <property type="term" value="F:lactoperoxidase activity"/>
    <property type="evidence" value="ECO:0007669"/>
    <property type="project" value="UniProtKB-EC"/>
</dbReference>
<feature type="binding site" evidence="13">
    <location>
        <position position="98"/>
    </location>
    <ligand>
        <name>Ca(2+)</name>
        <dbReference type="ChEBI" id="CHEBI:29108"/>
        <label>2</label>
    </ligand>
</feature>
<evidence type="ECO:0000256" key="4">
    <source>
        <dbReference type="ARBA" id="ARBA00022559"/>
    </source>
</evidence>
<keyword evidence="7 13" id="KW-0106">Calcium</keyword>
<dbReference type="CDD" id="cd00693">
    <property type="entry name" value="secretory_peroxidase"/>
    <property type="match status" value="1"/>
</dbReference>
<sequence length="230" mass="24895">MPLFLYIASSNNDAEKDAPDNLSLAGDGFDTVVKAKQAVEAQCPGIVSCADILAIAARDVVVLAGGPAFNLELGRRDGLISHASLVDGNLPRPNFVLTVGFSHCNRFANRICLFSPSSPVDPTLDTNYAQQLMQECPQNVGHRIAINMDPATPQTFDNVYYQNLVVGKGLFTSDQVLSTDPASQHTVIDFANNPFNFNTAFITAMRKLGRVNVKTGNQGEIRRDCSNFNS</sequence>
<dbReference type="GO" id="GO:0046872">
    <property type="term" value="F:metal ion binding"/>
    <property type="evidence" value="ECO:0007669"/>
    <property type="project" value="UniProtKB-KW"/>
</dbReference>
<keyword evidence="5" id="KW-0349">Heme</keyword>
<evidence type="ECO:0000256" key="2">
    <source>
        <dbReference type="ARBA" id="ARBA00001970"/>
    </source>
</evidence>
<keyword evidence="18" id="KW-1185">Reference proteome</keyword>
<feature type="binding site" evidence="13">
    <location>
        <position position="152"/>
    </location>
    <ligand>
        <name>Ca(2+)</name>
        <dbReference type="ChEBI" id="CHEBI:29108"/>
        <label>2</label>
    </ligand>
</feature>
<organism evidence="17 18">
    <name type="scientific">Forsythia ovata</name>
    <dbReference type="NCBI Taxonomy" id="205694"/>
    <lineage>
        <taxon>Eukaryota</taxon>
        <taxon>Viridiplantae</taxon>
        <taxon>Streptophyta</taxon>
        <taxon>Embryophyta</taxon>
        <taxon>Tracheophyta</taxon>
        <taxon>Spermatophyta</taxon>
        <taxon>Magnoliopsida</taxon>
        <taxon>eudicotyledons</taxon>
        <taxon>Gunneridae</taxon>
        <taxon>Pentapetalae</taxon>
        <taxon>asterids</taxon>
        <taxon>lamiids</taxon>
        <taxon>Lamiales</taxon>
        <taxon>Oleaceae</taxon>
        <taxon>Forsythieae</taxon>
        <taxon>Forsythia</taxon>
    </lineage>
</organism>
<feature type="binding site" evidence="13">
    <location>
        <position position="157"/>
    </location>
    <ligand>
        <name>Ca(2+)</name>
        <dbReference type="ChEBI" id="CHEBI:29108"/>
        <label>2</label>
    </ligand>
</feature>
<dbReference type="Pfam" id="PF00141">
    <property type="entry name" value="peroxidase"/>
    <property type="match status" value="2"/>
</dbReference>
<dbReference type="SUPFAM" id="SSF48113">
    <property type="entry name" value="Heme-dependent peroxidases"/>
    <property type="match status" value="1"/>
</dbReference>
<evidence type="ECO:0000256" key="6">
    <source>
        <dbReference type="ARBA" id="ARBA00022723"/>
    </source>
</evidence>
<dbReference type="EC" id="1.11.1.7" evidence="3"/>
<comment type="caution">
    <text evidence="17">The sequence shown here is derived from an EMBL/GenBank/DDBJ whole genome shotgun (WGS) entry which is preliminary data.</text>
</comment>
<evidence type="ECO:0000256" key="5">
    <source>
        <dbReference type="ARBA" id="ARBA00022617"/>
    </source>
</evidence>
<evidence type="ECO:0000256" key="12">
    <source>
        <dbReference type="PIRSR" id="PIRSR600823-2"/>
    </source>
</evidence>
<feature type="domain" description="Plant heme peroxidase family profile" evidence="16">
    <location>
        <begin position="1"/>
        <end position="229"/>
    </location>
</feature>
<comment type="cofactor">
    <cofactor evidence="2">
        <name>heme b</name>
        <dbReference type="ChEBI" id="CHEBI:60344"/>
    </cofactor>
</comment>
<dbReference type="InterPro" id="IPR000823">
    <property type="entry name" value="Peroxidase_pln"/>
</dbReference>
<keyword evidence="9" id="KW-0408">Iron</keyword>
<dbReference type="Gene3D" id="1.10.520.10">
    <property type="match status" value="2"/>
</dbReference>
<feature type="binding site" evidence="13">
    <location>
        <position position="15"/>
    </location>
    <ligand>
        <name>Ca(2+)</name>
        <dbReference type="ChEBI" id="CHEBI:29108"/>
        <label>1</label>
    </ligand>
</feature>
<keyword evidence="6 13" id="KW-0479">Metal-binding</keyword>
<comment type="catalytic activity">
    <reaction evidence="1">
        <text>2 a phenolic donor + H2O2 = 2 a phenolic radical donor + 2 H2O</text>
        <dbReference type="Rhea" id="RHEA:56136"/>
        <dbReference type="ChEBI" id="CHEBI:15377"/>
        <dbReference type="ChEBI" id="CHEBI:16240"/>
        <dbReference type="ChEBI" id="CHEBI:139520"/>
        <dbReference type="ChEBI" id="CHEBI:139521"/>
        <dbReference type="EC" id="1.11.1.7"/>
    </reaction>
</comment>
<evidence type="ECO:0000256" key="1">
    <source>
        <dbReference type="ARBA" id="ARBA00000189"/>
    </source>
</evidence>
<dbReference type="InterPro" id="IPR010255">
    <property type="entry name" value="Haem_peroxidase_sf"/>
</dbReference>
<comment type="cofactor">
    <cofactor evidence="13">
        <name>Ca(2+)</name>
        <dbReference type="ChEBI" id="CHEBI:29108"/>
    </cofactor>
    <text evidence="13">Binds 2 calcium ions per subunit.</text>
</comment>
<evidence type="ECO:0000256" key="14">
    <source>
        <dbReference type="PIRSR" id="PIRSR600823-5"/>
    </source>
</evidence>
<dbReference type="Gene3D" id="1.10.420.10">
    <property type="entry name" value="Peroxidase, domain 2"/>
    <property type="match status" value="1"/>
</dbReference>
<feature type="disulfide bond" evidence="14">
    <location>
        <begin position="104"/>
        <end position="136"/>
    </location>
</feature>
<dbReference type="PANTHER" id="PTHR31517">
    <property type="match status" value="1"/>
</dbReference>
<dbReference type="PRINTS" id="PR00458">
    <property type="entry name" value="PEROXIDASE"/>
</dbReference>
<evidence type="ECO:0000256" key="13">
    <source>
        <dbReference type="PIRSR" id="PIRSR600823-3"/>
    </source>
</evidence>
<evidence type="ECO:0000256" key="15">
    <source>
        <dbReference type="RuleBase" id="RU004241"/>
    </source>
</evidence>
<dbReference type="PANTHER" id="PTHR31517:SF51">
    <property type="entry name" value="PEROXIDASE 55"/>
    <property type="match status" value="1"/>
</dbReference>
<reference evidence="18" key="1">
    <citation type="submission" date="2024-07" db="EMBL/GenBank/DDBJ databases">
        <title>Two chromosome-level genome assemblies of Korean endemic species Abeliophyllum distichum and Forsythia ovata (Oleaceae).</title>
        <authorList>
            <person name="Jang H."/>
        </authorList>
    </citation>
    <scope>NUCLEOTIDE SEQUENCE [LARGE SCALE GENOMIC DNA]</scope>
</reference>
<name>A0ABD1UEN5_9LAMI</name>
<gene>
    <name evidence="17" type="ORF">Fot_27116</name>
</gene>
<evidence type="ECO:0000256" key="3">
    <source>
        <dbReference type="ARBA" id="ARBA00012313"/>
    </source>
</evidence>
<dbReference type="InterPro" id="IPR033905">
    <property type="entry name" value="Secretory_peroxidase"/>
</dbReference>
<comment type="similarity">
    <text evidence="15">Belongs to the peroxidase family.</text>
</comment>
<dbReference type="AlphaFoldDB" id="A0ABD1UEN5"/>
<dbReference type="FunFam" id="1.10.420.10:FF:000001">
    <property type="entry name" value="Peroxidase"/>
    <property type="match status" value="1"/>
</dbReference>
<feature type="binding site" evidence="13">
    <location>
        <position position="149"/>
    </location>
    <ligand>
        <name>Ca(2+)</name>
        <dbReference type="ChEBI" id="CHEBI:29108"/>
        <label>2</label>
    </ligand>
</feature>
<evidence type="ECO:0000313" key="17">
    <source>
        <dbReference type="EMBL" id="KAL2523193.1"/>
    </source>
</evidence>
<feature type="binding site" evidence="12">
    <location>
        <position position="91"/>
    </location>
    <ligand>
        <name>substrate</name>
    </ligand>
</feature>
<evidence type="ECO:0000256" key="10">
    <source>
        <dbReference type="ARBA" id="ARBA00023157"/>
    </source>
</evidence>
<evidence type="ECO:0000256" key="9">
    <source>
        <dbReference type="ARBA" id="ARBA00023004"/>
    </source>
</evidence>
<keyword evidence="8" id="KW-0560">Oxidoreductase</keyword>
<protein>
    <recommendedName>
        <fullName evidence="3">peroxidase</fullName>
        <ecNumber evidence="3">1.11.1.7</ecNumber>
    </recommendedName>
</protein>
<evidence type="ECO:0000256" key="8">
    <source>
        <dbReference type="ARBA" id="ARBA00023002"/>
    </source>
</evidence>
<keyword evidence="10 14" id="KW-1015">Disulfide bond</keyword>
<dbReference type="InterPro" id="IPR002016">
    <property type="entry name" value="Haem_peroxidase"/>
</dbReference>
<evidence type="ECO:0000256" key="11">
    <source>
        <dbReference type="ARBA" id="ARBA00023180"/>
    </source>
</evidence>
<keyword evidence="11" id="KW-0325">Glycoprotein</keyword>
<accession>A0ABD1UEN5</accession>
<dbReference type="EMBL" id="JBFOLJ010000007">
    <property type="protein sequence ID" value="KAL2523193.1"/>
    <property type="molecule type" value="Genomic_DNA"/>
</dbReference>
<evidence type="ECO:0000256" key="7">
    <source>
        <dbReference type="ARBA" id="ARBA00022837"/>
    </source>
</evidence>
<dbReference type="Proteomes" id="UP001604277">
    <property type="component" value="Unassembled WGS sequence"/>
</dbReference>
<proteinExistence type="inferred from homology"/>
<keyword evidence="4 17" id="KW-0575">Peroxidase</keyword>
<dbReference type="PRINTS" id="PR00461">
    <property type="entry name" value="PLPEROXIDASE"/>
</dbReference>
<evidence type="ECO:0000313" key="18">
    <source>
        <dbReference type="Proteomes" id="UP001604277"/>
    </source>
</evidence>
<evidence type="ECO:0000259" key="16">
    <source>
        <dbReference type="PROSITE" id="PS50873"/>
    </source>
</evidence>
<dbReference type="PROSITE" id="PS50873">
    <property type="entry name" value="PEROXIDASE_4"/>
    <property type="match status" value="1"/>
</dbReference>
<feature type="disulfide bond" evidence="14">
    <location>
        <begin position="49"/>
        <end position="225"/>
    </location>
</feature>